<feature type="binding site" evidence="10 13">
    <location>
        <position position="177"/>
    </location>
    <ligand>
        <name>a divalent metal cation</name>
        <dbReference type="ChEBI" id="CHEBI:60240"/>
    </ligand>
</feature>
<keyword evidence="13" id="KW-0464">Manganese</keyword>
<evidence type="ECO:0000256" key="13">
    <source>
        <dbReference type="PIRSR" id="PIRSR001461-2"/>
    </source>
</evidence>
<dbReference type="InterPro" id="IPR026019">
    <property type="entry name" value="Ribul_P_3_epim"/>
</dbReference>
<feature type="binding site" evidence="10">
    <location>
        <begin position="177"/>
        <end position="179"/>
    </location>
    <ligand>
        <name>substrate</name>
    </ligand>
</feature>
<evidence type="ECO:0000256" key="11">
    <source>
        <dbReference type="PIRNR" id="PIRNR001461"/>
    </source>
</evidence>
<proteinExistence type="inferred from homology"/>
<feature type="binding site" evidence="10 13">
    <location>
        <position position="68"/>
    </location>
    <ligand>
        <name>a divalent metal cation</name>
        <dbReference type="ChEBI" id="CHEBI:60240"/>
    </ligand>
</feature>
<organism evidence="15 16">
    <name type="scientific">Ehrlichia sennetsu (strain ATCC VR-367 / Miyayama)</name>
    <name type="common">Neorickettsia sennetsu</name>
    <dbReference type="NCBI Taxonomy" id="222891"/>
    <lineage>
        <taxon>Bacteria</taxon>
        <taxon>Pseudomonadati</taxon>
        <taxon>Pseudomonadota</taxon>
        <taxon>Alphaproteobacteria</taxon>
        <taxon>Rickettsiales</taxon>
        <taxon>Anaplasmataceae</taxon>
        <taxon>Ehrlichia</taxon>
    </lineage>
</organism>
<feature type="binding site" evidence="10 14">
    <location>
        <begin position="199"/>
        <end position="200"/>
    </location>
    <ligand>
        <name>substrate</name>
    </ligand>
</feature>
<accession>Q2GE71</accession>
<keyword evidence="9 10" id="KW-0413">Isomerase</keyword>
<dbReference type="AlphaFoldDB" id="Q2GE71"/>
<dbReference type="GO" id="GO:0046872">
    <property type="term" value="F:metal ion binding"/>
    <property type="evidence" value="ECO:0007669"/>
    <property type="project" value="UniProtKB-UniRule"/>
</dbReference>
<comment type="cofactor">
    <cofactor evidence="3">
        <name>Co(2+)</name>
        <dbReference type="ChEBI" id="CHEBI:48828"/>
    </cofactor>
</comment>
<dbReference type="eggNOG" id="COG0036">
    <property type="taxonomic scope" value="Bacteria"/>
</dbReference>
<evidence type="ECO:0000256" key="5">
    <source>
        <dbReference type="ARBA" id="ARBA00001954"/>
    </source>
</evidence>
<comment type="function">
    <text evidence="10">Catalyzes the reversible epimerization of D-ribulose 5-phosphate to D-xylulose 5-phosphate.</text>
</comment>
<evidence type="ECO:0000256" key="4">
    <source>
        <dbReference type="ARBA" id="ARBA00001947"/>
    </source>
</evidence>
<feature type="binding site" evidence="14">
    <location>
        <position position="179"/>
    </location>
    <ligand>
        <name>substrate</name>
    </ligand>
</feature>
<sequence>MHRMIKISPSLLSADFLNLHSDVKLLEESGADSIHIDVMDGHFVPNLTFGPVIIEQIKRITSIPIEVHLMILNAEQTFQDYINAGADTIFVHSEACFHLDRMVNAIKSQSVKVGVALNPATSEEALRYLYNSIDAVLIMTVNPGFASQVFLTSQLAKVSLVRRRIVELGVDVTLAVDGGINAETANLVVSAGAGTLVTGSYLFSNRKNLGAKIASLRVLA</sequence>
<feature type="binding site" evidence="10 14">
    <location>
        <position position="68"/>
    </location>
    <ligand>
        <name>substrate</name>
    </ligand>
</feature>
<reference evidence="15 16" key="1">
    <citation type="journal article" date="2006" name="PLoS Genet.">
        <title>Comparative genomics of emerging human ehrlichiosis agents.</title>
        <authorList>
            <person name="Dunning Hotopp J.C."/>
            <person name="Lin M."/>
            <person name="Madupu R."/>
            <person name="Crabtree J."/>
            <person name="Angiuoli S.V."/>
            <person name="Eisen J.A."/>
            <person name="Seshadri R."/>
            <person name="Ren Q."/>
            <person name="Wu M."/>
            <person name="Utterback T.R."/>
            <person name="Smith S."/>
            <person name="Lewis M."/>
            <person name="Khouri H."/>
            <person name="Zhang C."/>
            <person name="Niu H."/>
            <person name="Lin Q."/>
            <person name="Ohashi N."/>
            <person name="Zhi N."/>
            <person name="Nelson W."/>
            <person name="Brinkac L.M."/>
            <person name="Dodson R.J."/>
            <person name="Rosovitz M.J."/>
            <person name="Sundaram J."/>
            <person name="Daugherty S.C."/>
            <person name="Davidsen T."/>
            <person name="Durkin A.S."/>
            <person name="Gwinn M."/>
            <person name="Haft D.H."/>
            <person name="Selengut J.D."/>
            <person name="Sullivan S.A."/>
            <person name="Zafar N."/>
            <person name="Zhou L."/>
            <person name="Benahmed F."/>
            <person name="Forberger H."/>
            <person name="Halpin R."/>
            <person name="Mulligan S."/>
            <person name="Robinson J."/>
            <person name="White O."/>
            <person name="Rikihisa Y."/>
            <person name="Tettelin H."/>
        </authorList>
    </citation>
    <scope>NUCLEOTIDE SEQUENCE [LARGE SCALE GENOMIC DNA]</scope>
    <source>
        <strain evidence="16">ATCC VR-367 / Miyayama</strain>
    </source>
</reference>
<dbReference type="InterPro" id="IPR013785">
    <property type="entry name" value="Aldolase_TIM"/>
</dbReference>
<feature type="active site" description="Proton acceptor" evidence="10 12">
    <location>
        <position position="37"/>
    </location>
</feature>
<evidence type="ECO:0000256" key="3">
    <source>
        <dbReference type="ARBA" id="ARBA00001941"/>
    </source>
</evidence>
<name>Q2GE71_EHRS3</name>
<dbReference type="Proteomes" id="UP000001942">
    <property type="component" value="Chromosome"/>
</dbReference>
<protein>
    <recommendedName>
        <fullName evidence="7 10">Ribulose-phosphate 3-epimerase</fullName>
        <ecNumber evidence="7 10">5.1.3.1</ecNumber>
    </recommendedName>
</protein>
<keyword evidence="16" id="KW-1185">Reference proteome</keyword>
<gene>
    <name evidence="10 15" type="primary">rpe</name>
    <name evidence="15" type="ordered locus">NSE_0336</name>
</gene>
<dbReference type="HOGENOM" id="CLU_054856_2_1_5"/>
<keyword evidence="13" id="KW-0170">Cobalt</keyword>
<evidence type="ECO:0000256" key="7">
    <source>
        <dbReference type="ARBA" id="ARBA00013188"/>
    </source>
</evidence>
<evidence type="ECO:0000256" key="10">
    <source>
        <dbReference type="HAMAP-Rule" id="MF_02227"/>
    </source>
</evidence>
<comment type="pathway">
    <text evidence="10">Carbohydrate degradation.</text>
</comment>
<dbReference type="CDD" id="cd00429">
    <property type="entry name" value="RPE"/>
    <property type="match status" value="1"/>
</dbReference>
<dbReference type="PANTHER" id="PTHR11749">
    <property type="entry name" value="RIBULOSE-5-PHOSPHATE-3-EPIMERASE"/>
    <property type="match status" value="1"/>
</dbReference>
<dbReference type="KEGG" id="nse:NSE_0336"/>
<feature type="binding site" evidence="10 13">
    <location>
        <position position="37"/>
    </location>
    <ligand>
        <name>a divalent metal cation</name>
        <dbReference type="ChEBI" id="CHEBI:60240"/>
    </ligand>
</feature>
<comment type="cofactor">
    <cofactor evidence="10 13">
        <name>a divalent metal cation</name>
        <dbReference type="ChEBI" id="CHEBI:60240"/>
    </cofactor>
    <text evidence="10 13">Binds 1 divalent metal cation per subunit.</text>
</comment>
<feature type="binding site" evidence="10 14">
    <location>
        <position position="10"/>
    </location>
    <ligand>
        <name>substrate</name>
    </ligand>
</feature>
<evidence type="ECO:0000256" key="2">
    <source>
        <dbReference type="ARBA" id="ARBA00001936"/>
    </source>
</evidence>
<keyword evidence="13" id="KW-0862">Zinc</keyword>
<dbReference type="Pfam" id="PF00834">
    <property type="entry name" value="Ribul_P_3_epim"/>
    <property type="match status" value="1"/>
</dbReference>
<evidence type="ECO:0000256" key="14">
    <source>
        <dbReference type="PIRSR" id="PIRSR001461-3"/>
    </source>
</evidence>
<evidence type="ECO:0000313" key="15">
    <source>
        <dbReference type="EMBL" id="ABD46330.1"/>
    </source>
</evidence>
<dbReference type="NCBIfam" id="NF004076">
    <property type="entry name" value="PRK05581.1-4"/>
    <property type="match status" value="1"/>
</dbReference>
<evidence type="ECO:0000313" key="16">
    <source>
        <dbReference type="Proteomes" id="UP000001942"/>
    </source>
</evidence>
<dbReference type="PROSITE" id="PS01085">
    <property type="entry name" value="RIBUL_P_3_EPIMER_1"/>
    <property type="match status" value="1"/>
</dbReference>
<evidence type="ECO:0000256" key="12">
    <source>
        <dbReference type="PIRSR" id="PIRSR001461-1"/>
    </source>
</evidence>
<dbReference type="GO" id="GO:0005737">
    <property type="term" value="C:cytoplasm"/>
    <property type="evidence" value="ECO:0007669"/>
    <property type="project" value="UniProtKB-ARBA"/>
</dbReference>
<comment type="similarity">
    <text evidence="6 10 11">Belongs to the ribulose-phosphate 3-epimerase family.</text>
</comment>
<comment type="catalytic activity">
    <reaction evidence="1 10 11">
        <text>D-ribulose 5-phosphate = D-xylulose 5-phosphate</text>
        <dbReference type="Rhea" id="RHEA:13677"/>
        <dbReference type="ChEBI" id="CHEBI:57737"/>
        <dbReference type="ChEBI" id="CHEBI:58121"/>
        <dbReference type="EC" id="5.1.3.1"/>
    </reaction>
</comment>
<comment type="cofactor">
    <cofactor evidence="5">
        <name>Fe(2+)</name>
        <dbReference type="ChEBI" id="CHEBI:29033"/>
    </cofactor>
</comment>
<dbReference type="STRING" id="222891.NSE_0336"/>
<feature type="binding site" evidence="10 13">
    <location>
        <position position="35"/>
    </location>
    <ligand>
        <name>a divalent metal cation</name>
        <dbReference type="ChEBI" id="CHEBI:60240"/>
    </ligand>
</feature>
<dbReference type="FunFam" id="3.20.20.70:FF:000004">
    <property type="entry name" value="Ribulose-phosphate 3-epimerase"/>
    <property type="match status" value="1"/>
</dbReference>
<dbReference type="InterPro" id="IPR000056">
    <property type="entry name" value="Ribul_P_3_epim-like"/>
</dbReference>
<dbReference type="PIRSF" id="PIRSF001461">
    <property type="entry name" value="RPE"/>
    <property type="match status" value="1"/>
</dbReference>
<dbReference type="GO" id="GO:0006098">
    <property type="term" value="P:pentose-phosphate shunt"/>
    <property type="evidence" value="ECO:0007669"/>
    <property type="project" value="UniProtKB-UniRule"/>
</dbReference>
<keyword evidence="8 10" id="KW-0479">Metal-binding</keyword>
<dbReference type="SUPFAM" id="SSF51366">
    <property type="entry name" value="Ribulose-phoshate binding barrel"/>
    <property type="match status" value="1"/>
</dbReference>
<dbReference type="Gene3D" id="3.20.20.70">
    <property type="entry name" value="Aldolase class I"/>
    <property type="match status" value="1"/>
</dbReference>
<keyword evidence="10 11" id="KW-0119">Carbohydrate metabolism</keyword>
<comment type="cofactor">
    <cofactor evidence="2">
        <name>Mn(2+)</name>
        <dbReference type="ChEBI" id="CHEBI:29035"/>
    </cofactor>
</comment>
<dbReference type="GO" id="GO:0004750">
    <property type="term" value="F:D-ribulose-phosphate 3-epimerase activity"/>
    <property type="evidence" value="ECO:0007669"/>
    <property type="project" value="UniProtKB-UniRule"/>
</dbReference>
<feature type="active site" description="Proton donor" evidence="10 12">
    <location>
        <position position="177"/>
    </location>
</feature>
<dbReference type="HAMAP" id="MF_02227">
    <property type="entry name" value="RPE"/>
    <property type="match status" value="1"/>
</dbReference>
<comment type="cofactor">
    <cofactor evidence="4">
        <name>Zn(2+)</name>
        <dbReference type="ChEBI" id="CHEBI:29105"/>
    </cofactor>
</comment>
<evidence type="ECO:0000256" key="8">
    <source>
        <dbReference type="ARBA" id="ARBA00022723"/>
    </source>
</evidence>
<comment type="caution">
    <text evidence="10">Lacks conserved residue(s) required for the propagation of feature annotation.</text>
</comment>
<evidence type="ECO:0000256" key="1">
    <source>
        <dbReference type="ARBA" id="ARBA00001782"/>
    </source>
</evidence>
<dbReference type="InterPro" id="IPR011060">
    <property type="entry name" value="RibuloseP-bd_barrel"/>
</dbReference>
<evidence type="ECO:0000256" key="6">
    <source>
        <dbReference type="ARBA" id="ARBA00009541"/>
    </source>
</evidence>
<dbReference type="EC" id="5.1.3.1" evidence="7 10"/>
<dbReference type="NCBIfam" id="TIGR01163">
    <property type="entry name" value="rpe"/>
    <property type="match status" value="1"/>
</dbReference>
<dbReference type="GO" id="GO:0019323">
    <property type="term" value="P:pentose catabolic process"/>
    <property type="evidence" value="ECO:0007669"/>
    <property type="project" value="UniProtKB-UniRule"/>
</dbReference>
<evidence type="ECO:0000256" key="9">
    <source>
        <dbReference type="ARBA" id="ARBA00023235"/>
    </source>
</evidence>
<dbReference type="EMBL" id="CP000237">
    <property type="protein sequence ID" value="ABD46330.1"/>
    <property type="molecule type" value="Genomic_DNA"/>
</dbReference>